<sequence length="75" mass="8238">MQPLHTIEEGASCQVQRIDGDTRFISRITSVGITPGCTIKVLRNKPFAPILVYSRDTVLAINKNEANRLLVKGDG</sequence>
<dbReference type="PANTHER" id="PTHR43151:SF1">
    <property type="entry name" value="SSR2333 PROTEIN"/>
    <property type="match status" value="1"/>
</dbReference>
<reference evidence="3 4" key="1">
    <citation type="journal article" date="2011" name="Stand. Genomic Sci.">
        <title>Complete genome sequence of Syntrophobotulus glycolicus type strain (FlGlyR).</title>
        <authorList>
            <person name="Han C."/>
            <person name="Mwirichia R."/>
            <person name="Chertkov O."/>
            <person name="Held B."/>
            <person name="Lapidus A."/>
            <person name="Nolan M."/>
            <person name="Lucas S."/>
            <person name="Hammon N."/>
            <person name="Deshpande S."/>
            <person name="Cheng J.F."/>
            <person name="Tapia R."/>
            <person name="Goodwin L."/>
            <person name="Pitluck S."/>
            <person name="Huntemann M."/>
            <person name="Liolios K."/>
            <person name="Ivanova N."/>
            <person name="Pagani I."/>
            <person name="Mavromatis K."/>
            <person name="Ovchinikova G."/>
            <person name="Pati A."/>
            <person name="Chen A."/>
            <person name="Palaniappan K."/>
            <person name="Land M."/>
            <person name="Hauser L."/>
            <person name="Brambilla E.M."/>
            <person name="Rohde M."/>
            <person name="Spring S."/>
            <person name="Sikorski J."/>
            <person name="Goker M."/>
            <person name="Woyke T."/>
            <person name="Bristow J."/>
            <person name="Eisen J.A."/>
            <person name="Markowitz V."/>
            <person name="Hugenholtz P."/>
            <person name="Kyrpides N.C."/>
            <person name="Klenk H.P."/>
            <person name="Detter J.C."/>
        </authorList>
    </citation>
    <scope>NUCLEOTIDE SEQUENCE [LARGE SCALE GENOMIC DNA]</scope>
    <source>
        <strain evidence="4">DSM 8271 / FlGlyR</strain>
    </source>
</reference>
<evidence type="ECO:0000313" key="3">
    <source>
        <dbReference type="EMBL" id="ADY55578.1"/>
    </source>
</evidence>
<dbReference type="STRING" id="645991.Sgly_1264"/>
<dbReference type="KEGG" id="sgy:Sgly_1264"/>
<accession>F0SV78</accession>
<dbReference type="PANTHER" id="PTHR43151">
    <property type="entry name" value="FEOA FAMILY PROTEIN"/>
    <property type="match status" value="1"/>
</dbReference>
<dbReference type="Proteomes" id="UP000007488">
    <property type="component" value="Chromosome"/>
</dbReference>
<dbReference type="InterPro" id="IPR008988">
    <property type="entry name" value="Transcriptional_repressor_C"/>
</dbReference>
<dbReference type="InterPro" id="IPR038157">
    <property type="entry name" value="FeoA_core_dom"/>
</dbReference>
<name>F0SV78_SYNGF</name>
<gene>
    <name evidence="3" type="ordered locus">Sgly_1264</name>
</gene>
<evidence type="ECO:0000259" key="2">
    <source>
        <dbReference type="SMART" id="SM00899"/>
    </source>
</evidence>
<dbReference type="HOGENOM" id="CLU_150646_6_2_9"/>
<dbReference type="Pfam" id="PF04023">
    <property type="entry name" value="FeoA"/>
    <property type="match status" value="1"/>
</dbReference>
<dbReference type="Gene3D" id="2.30.30.90">
    <property type="match status" value="1"/>
</dbReference>
<dbReference type="GO" id="GO:0046914">
    <property type="term" value="F:transition metal ion binding"/>
    <property type="evidence" value="ECO:0007669"/>
    <property type="project" value="InterPro"/>
</dbReference>
<reference evidence="4" key="2">
    <citation type="submission" date="2011-02" db="EMBL/GenBank/DDBJ databases">
        <title>The complete genome of Syntrophobotulus glycolicus DSM 8271.</title>
        <authorList>
            <person name="Lucas S."/>
            <person name="Copeland A."/>
            <person name="Lapidus A."/>
            <person name="Bruce D."/>
            <person name="Goodwin L."/>
            <person name="Pitluck S."/>
            <person name="Kyrpides N."/>
            <person name="Mavromatis K."/>
            <person name="Pagani I."/>
            <person name="Ivanova N."/>
            <person name="Mikhailova N."/>
            <person name="Chertkov O."/>
            <person name="Held B."/>
            <person name="Detter J.C."/>
            <person name="Tapia R."/>
            <person name="Han C."/>
            <person name="Land M."/>
            <person name="Hauser L."/>
            <person name="Markowitz V."/>
            <person name="Cheng J.-F."/>
            <person name="Hugenholtz P."/>
            <person name="Woyke T."/>
            <person name="Wu D."/>
            <person name="Spring S."/>
            <person name="Schroeder M."/>
            <person name="Brambilla E."/>
            <person name="Klenk H.-P."/>
            <person name="Eisen J.A."/>
        </authorList>
    </citation>
    <scope>NUCLEOTIDE SEQUENCE [LARGE SCALE GENOMIC DNA]</scope>
    <source>
        <strain evidence="4">DSM 8271 / FlGlyR</strain>
    </source>
</reference>
<dbReference type="eggNOG" id="COG1918">
    <property type="taxonomic scope" value="Bacteria"/>
</dbReference>
<dbReference type="EMBL" id="CP002547">
    <property type="protein sequence ID" value="ADY55578.1"/>
    <property type="molecule type" value="Genomic_DNA"/>
</dbReference>
<dbReference type="SMART" id="SM00899">
    <property type="entry name" value="FeoA"/>
    <property type="match status" value="1"/>
</dbReference>
<feature type="domain" description="Ferrous iron transporter FeoA-like" evidence="2">
    <location>
        <begin position="2"/>
        <end position="73"/>
    </location>
</feature>
<keyword evidence="1" id="KW-0408">Iron</keyword>
<proteinExistence type="predicted"/>
<keyword evidence="4" id="KW-1185">Reference proteome</keyword>
<dbReference type="InterPro" id="IPR053184">
    <property type="entry name" value="FeoA-like"/>
</dbReference>
<evidence type="ECO:0000256" key="1">
    <source>
        <dbReference type="ARBA" id="ARBA00023004"/>
    </source>
</evidence>
<dbReference type="OrthoDB" id="3182299at2"/>
<dbReference type="AlphaFoldDB" id="F0SV78"/>
<protein>
    <submittedName>
        <fullName evidence="3">FeoA family protein</fullName>
    </submittedName>
</protein>
<dbReference type="SUPFAM" id="SSF50037">
    <property type="entry name" value="C-terminal domain of transcriptional repressors"/>
    <property type="match status" value="1"/>
</dbReference>
<dbReference type="RefSeq" id="WP_013624448.1">
    <property type="nucleotide sequence ID" value="NC_015172.1"/>
</dbReference>
<evidence type="ECO:0000313" key="4">
    <source>
        <dbReference type="Proteomes" id="UP000007488"/>
    </source>
</evidence>
<dbReference type="InterPro" id="IPR007167">
    <property type="entry name" value="Fe-transptr_FeoA-like"/>
</dbReference>
<organism evidence="3 4">
    <name type="scientific">Syntrophobotulus glycolicus (strain DSM 8271 / FlGlyR)</name>
    <dbReference type="NCBI Taxonomy" id="645991"/>
    <lineage>
        <taxon>Bacteria</taxon>
        <taxon>Bacillati</taxon>
        <taxon>Bacillota</taxon>
        <taxon>Clostridia</taxon>
        <taxon>Eubacteriales</taxon>
        <taxon>Desulfitobacteriaceae</taxon>
        <taxon>Syntrophobotulus</taxon>
    </lineage>
</organism>